<feature type="region of interest" description="Disordered" evidence="1">
    <location>
        <begin position="1"/>
        <end position="41"/>
    </location>
</feature>
<accession>A0ABZ1F6L6</accession>
<feature type="compositionally biased region" description="Low complexity" evidence="1">
    <location>
        <begin position="30"/>
        <end position="41"/>
    </location>
</feature>
<organism evidence="2 3">
    <name type="scientific">Streptomyces cyaneofuscatus</name>
    <dbReference type="NCBI Taxonomy" id="66883"/>
    <lineage>
        <taxon>Bacteria</taxon>
        <taxon>Bacillati</taxon>
        <taxon>Actinomycetota</taxon>
        <taxon>Actinomycetes</taxon>
        <taxon>Kitasatosporales</taxon>
        <taxon>Streptomycetaceae</taxon>
        <taxon>Streptomyces</taxon>
    </lineage>
</organism>
<evidence type="ECO:0000313" key="2">
    <source>
        <dbReference type="EMBL" id="WSB12083.1"/>
    </source>
</evidence>
<dbReference type="EMBL" id="CP109083">
    <property type="protein sequence ID" value="WSB12083.1"/>
    <property type="molecule type" value="Genomic_DNA"/>
</dbReference>
<sequence length="367" mass="39504">MTVKEAVRARTGSAYEVRGGDEGRDEGEHTSPGTSTAPAAPAATVAVGRAVQELGLRRSEFELAVHLGLIAVTAGPGGGRPRVHEREIARLREDPGFPDGLAERVRTVGTAEGAALLGIAPARFTRLARAGCVSPVTFYLNRYRAVVWLYLADELASFAVREPELLAGRTPLGMRTMLEAGSDRRARNWRSQRIDRLLKRTTDPWARAAVEASALDSAHLAEVVEDPYERAYLARVRPEPVFGRPGSVAARETMGELMLADDPDEILWRRINLTLGLDLAREERPAPHPGDDPGARMTPDLARVTPAPARVTPDPGSTSRVAPPPARPVAETEPPLASSAGETSSGVLEPGGKRLLARLGWRRRSDG</sequence>
<feature type="compositionally biased region" description="Basic and acidic residues" evidence="1">
    <location>
        <begin position="18"/>
        <end position="29"/>
    </location>
</feature>
<gene>
    <name evidence="2" type="ORF">OG849_34845</name>
</gene>
<dbReference type="RefSeq" id="WP_326701998.1">
    <property type="nucleotide sequence ID" value="NZ_CP109083.1"/>
</dbReference>
<feature type="region of interest" description="Disordered" evidence="1">
    <location>
        <begin position="306"/>
        <end position="367"/>
    </location>
</feature>
<protein>
    <submittedName>
        <fullName evidence="2">DUF6397 family protein</fullName>
    </submittedName>
</protein>
<evidence type="ECO:0000313" key="3">
    <source>
        <dbReference type="Proteomes" id="UP001356428"/>
    </source>
</evidence>
<reference evidence="2 3" key="1">
    <citation type="submission" date="2022-10" db="EMBL/GenBank/DDBJ databases">
        <title>The complete genomes of actinobacterial strains from the NBC collection.</title>
        <authorList>
            <person name="Joergensen T.S."/>
            <person name="Alvarez Arevalo M."/>
            <person name="Sterndorff E.B."/>
            <person name="Faurdal D."/>
            <person name="Vuksanovic O."/>
            <person name="Mourched A.-S."/>
            <person name="Charusanti P."/>
            <person name="Shaw S."/>
            <person name="Blin K."/>
            <person name="Weber T."/>
        </authorList>
    </citation>
    <scope>NUCLEOTIDE SEQUENCE [LARGE SCALE GENOMIC DNA]</scope>
    <source>
        <strain evidence="2 3">NBC 01792</strain>
    </source>
</reference>
<dbReference type="InterPro" id="IPR045652">
    <property type="entry name" value="DUF6397"/>
</dbReference>
<dbReference type="Proteomes" id="UP001356428">
    <property type="component" value="Chromosome"/>
</dbReference>
<name>A0ABZ1F6L6_9ACTN</name>
<keyword evidence="3" id="KW-1185">Reference proteome</keyword>
<evidence type="ECO:0000256" key="1">
    <source>
        <dbReference type="SAM" id="MobiDB-lite"/>
    </source>
</evidence>
<dbReference type="Pfam" id="PF19934">
    <property type="entry name" value="DUF6397"/>
    <property type="match status" value="1"/>
</dbReference>
<proteinExistence type="predicted"/>